<dbReference type="Pfam" id="PF18014">
    <property type="entry name" value="Acetyltransf_18"/>
    <property type="match status" value="1"/>
</dbReference>
<dbReference type="InterPro" id="IPR041496">
    <property type="entry name" value="YitH/HolE_GNAT"/>
</dbReference>
<evidence type="ECO:0000259" key="1">
    <source>
        <dbReference type="PROSITE" id="PS51186"/>
    </source>
</evidence>
<dbReference type="OrthoDB" id="20916at2"/>
<accession>A0A3P4AZN9</accession>
<gene>
    <name evidence="2" type="ORF">PIGHUM_01592</name>
</gene>
<evidence type="ECO:0000313" key="3">
    <source>
        <dbReference type="Proteomes" id="UP000277294"/>
    </source>
</evidence>
<dbReference type="CDD" id="cd04301">
    <property type="entry name" value="NAT_SF"/>
    <property type="match status" value="1"/>
</dbReference>
<dbReference type="PROSITE" id="PS51186">
    <property type="entry name" value="GNAT"/>
    <property type="match status" value="1"/>
</dbReference>
<dbReference type="Proteomes" id="UP000277294">
    <property type="component" value="Unassembled WGS sequence"/>
</dbReference>
<sequence length="290" mass="31077">MPATRPGDAYEVRTMQPAEVALAVDWAAGEGWNPGLQDADSFLAADADGFWIGLHGGRPASCLSAVRYGAGFGFIGFYIVHPDYRGRGYGLRLWQAALDALGGARTLGLDGVVERQHDYRRSGFELAHRNIRFGGIAAPRPRAGTPRDIVPLSAVALGDVLAYDRPCFPAPREDFLRAWLAQPGMIGRAWMPGGSLAGYGVARPCRQGWKIGPLFADTPAGADALAHALVDALPPGSPYWLDVPAPNAHALALADRLQLVQSFETARMYRGAAPDLPLDRIYGITSFELG</sequence>
<name>A0A3P4AZN9_9BURK</name>
<dbReference type="AlphaFoldDB" id="A0A3P4AZN9"/>
<protein>
    <submittedName>
        <fullName evidence="2">Acetyltransferase (GNAT) family protein</fullName>
    </submittedName>
</protein>
<dbReference type="Gene3D" id="3.40.630.90">
    <property type="match status" value="1"/>
</dbReference>
<keyword evidence="2" id="KW-0808">Transferase</keyword>
<dbReference type="Gene3D" id="3.40.630.30">
    <property type="match status" value="1"/>
</dbReference>
<feature type="domain" description="N-acetyltransferase" evidence="1">
    <location>
        <begin position="10"/>
        <end position="143"/>
    </location>
</feature>
<dbReference type="PANTHER" id="PTHR47237:SF1">
    <property type="entry name" value="SLL0310 PROTEIN"/>
    <property type="match status" value="1"/>
</dbReference>
<organism evidence="2 3">
    <name type="scientific">Pigmentiphaga humi</name>
    <dbReference type="NCBI Taxonomy" id="2478468"/>
    <lineage>
        <taxon>Bacteria</taxon>
        <taxon>Pseudomonadati</taxon>
        <taxon>Pseudomonadota</taxon>
        <taxon>Betaproteobacteria</taxon>
        <taxon>Burkholderiales</taxon>
        <taxon>Alcaligenaceae</taxon>
        <taxon>Pigmentiphaga</taxon>
    </lineage>
</organism>
<dbReference type="RefSeq" id="WP_124078965.1">
    <property type="nucleotide sequence ID" value="NZ_UWPJ01000014.1"/>
</dbReference>
<dbReference type="Pfam" id="PF00583">
    <property type="entry name" value="Acetyltransf_1"/>
    <property type="match status" value="1"/>
</dbReference>
<proteinExistence type="predicted"/>
<evidence type="ECO:0000313" key="2">
    <source>
        <dbReference type="EMBL" id="VCU69529.1"/>
    </source>
</evidence>
<dbReference type="SUPFAM" id="SSF55729">
    <property type="entry name" value="Acyl-CoA N-acyltransferases (Nat)"/>
    <property type="match status" value="1"/>
</dbReference>
<dbReference type="InterPro" id="IPR052729">
    <property type="entry name" value="Acyl/Acetyltrans_Enzymes"/>
</dbReference>
<dbReference type="InterPro" id="IPR016181">
    <property type="entry name" value="Acyl_CoA_acyltransferase"/>
</dbReference>
<dbReference type="InterPro" id="IPR000182">
    <property type="entry name" value="GNAT_dom"/>
</dbReference>
<dbReference type="PANTHER" id="PTHR47237">
    <property type="entry name" value="SLL0310 PROTEIN"/>
    <property type="match status" value="1"/>
</dbReference>
<keyword evidence="3" id="KW-1185">Reference proteome</keyword>
<dbReference type="EMBL" id="UWPJ01000014">
    <property type="protein sequence ID" value="VCU69529.1"/>
    <property type="molecule type" value="Genomic_DNA"/>
</dbReference>
<reference evidence="2 3" key="1">
    <citation type="submission" date="2018-10" db="EMBL/GenBank/DDBJ databases">
        <authorList>
            <person name="Criscuolo A."/>
        </authorList>
    </citation>
    <scope>NUCLEOTIDE SEQUENCE [LARGE SCALE GENOMIC DNA]</scope>
    <source>
        <strain evidence="2">DnA1</strain>
    </source>
</reference>
<dbReference type="GO" id="GO:0016747">
    <property type="term" value="F:acyltransferase activity, transferring groups other than amino-acyl groups"/>
    <property type="evidence" value="ECO:0007669"/>
    <property type="project" value="InterPro"/>
</dbReference>